<gene>
    <name evidence="1" type="ORF">ABFG95_24210</name>
</gene>
<organism evidence="1">
    <name type="scientific">Achromobacter sp. HNDS-1</name>
    <dbReference type="NCBI Taxonomy" id="3151598"/>
    <lineage>
        <taxon>Bacteria</taxon>
        <taxon>Pseudomonadati</taxon>
        <taxon>Pseudomonadota</taxon>
        <taxon>Betaproteobacteria</taxon>
        <taxon>Burkholderiales</taxon>
        <taxon>Alcaligenaceae</taxon>
        <taxon>Achromobacter</taxon>
    </lineage>
</organism>
<evidence type="ECO:0000313" key="1">
    <source>
        <dbReference type="EMBL" id="XBO97947.1"/>
    </source>
</evidence>
<dbReference type="AlphaFoldDB" id="A0AAU7L7V3"/>
<dbReference type="KEGG" id="achh:ABFG95_24210"/>
<accession>A0AAU7L7V3</accession>
<sequence length="76" mass="8338">MEEVTIHEAGALLAATGRIMMRHGVHFDVLIGDCRDDCSDSDLLEIMGNAGVPEERARELLRMDLSDVVADLHFGT</sequence>
<dbReference type="EMBL" id="CP157584">
    <property type="protein sequence ID" value="XBO97947.1"/>
    <property type="molecule type" value="Genomic_DNA"/>
</dbReference>
<name>A0AAU7L7V3_9BURK</name>
<reference evidence="1" key="1">
    <citation type="submission" date="2024-05" db="EMBL/GenBank/DDBJ databases">
        <title>Transcriptome analysis of the degradation process of organic nitrogen by two heterotrophic nitrifying and aerobic denitrifying bacteria, Achromobacter sp. HNDS-1 and Enterobacter sp. HNDS-6.</title>
        <authorList>
            <person name="Huang Y."/>
        </authorList>
    </citation>
    <scope>NUCLEOTIDE SEQUENCE</scope>
    <source>
        <strain evidence="1">HNDS-1</strain>
    </source>
</reference>
<protein>
    <submittedName>
        <fullName evidence="1">Uncharacterized protein</fullName>
    </submittedName>
</protein>
<dbReference type="RefSeq" id="WP_175146154.1">
    <property type="nucleotide sequence ID" value="NZ_CP157584.1"/>
</dbReference>
<proteinExistence type="predicted"/>